<dbReference type="PANTHER" id="PTHR46830:SF1">
    <property type="entry name" value="ALPHA-1,4-N-ACETYLGLUCOSAMINYLTRANSFERASE"/>
    <property type="match status" value="1"/>
</dbReference>
<evidence type="ECO:0000313" key="2">
    <source>
        <dbReference type="EMBL" id="RWS05593.1"/>
    </source>
</evidence>
<keyword evidence="1" id="KW-0472">Membrane</keyword>
<keyword evidence="1" id="KW-0812">Transmembrane</keyword>
<dbReference type="AlphaFoldDB" id="A0A443QRR8"/>
<evidence type="ECO:0000313" key="5">
    <source>
        <dbReference type="EMBL" id="RWS07515.1"/>
    </source>
</evidence>
<dbReference type="PANTHER" id="PTHR46830">
    <property type="entry name" value="TRANSFERASE, PUTATIVE-RELATED"/>
    <property type="match status" value="1"/>
</dbReference>
<sequence length="312" mass="36946">MNHFKRNRKCFCLAFVVVVIIVFYLIYGPKLARIDKLLLDTENIDFAALSLSKPNLNETGLEFDIIPNIVHFIRFRNPYVDFVLLIAIKSVLINHKPEKIYIHCDCVTLKGKYWELLSSESKIFVRKIEEPKYVFGHKLSSVYHASDVARIKVLMDFGGIFLDNDVFVVKSLKKFLKFEFSIGWPINDYLGTQVLIAHKNARFLKLWFQSYRDYRPFKWYYNAGELPTESILTKRPDLVHREMTEFGVHNLVEFLYKNNHPEEIWRSKFYTIHLLERHRSYMVPEDSIGFFNENNIKTYNKTFGAMARSVLF</sequence>
<dbReference type="SUPFAM" id="SSF53448">
    <property type="entry name" value="Nucleotide-diphospho-sugar transferases"/>
    <property type="match status" value="1"/>
</dbReference>
<gene>
    <name evidence="4" type="ORF">B4U79_04375</name>
    <name evidence="5" type="ORF">B4U79_07596</name>
    <name evidence="2" type="ORF">B4U79_08329</name>
    <name evidence="3" type="ORF">B4U79_13645</name>
</gene>
<feature type="transmembrane region" description="Helical" evidence="1">
    <location>
        <begin position="10"/>
        <end position="27"/>
    </location>
</feature>
<dbReference type="Proteomes" id="UP000285301">
    <property type="component" value="Unassembled WGS sequence"/>
</dbReference>
<evidence type="ECO:0000313" key="4">
    <source>
        <dbReference type="EMBL" id="RWS06511.1"/>
    </source>
</evidence>
<organism evidence="3 6">
    <name type="scientific">Dinothrombium tinctorium</name>
    <dbReference type="NCBI Taxonomy" id="1965070"/>
    <lineage>
        <taxon>Eukaryota</taxon>
        <taxon>Metazoa</taxon>
        <taxon>Ecdysozoa</taxon>
        <taxon>Arthropoda</taxon>
        <taxon>Chelicerata</taxon>
        <taxon>Arachnida</taxon>
        <taxon>Acari</taxon>
        <taxon>Acariformes</taxon>
        <taxon>Trombidiformes</taxon>
        <taxon>Prostigmata</taxon>
        <taxon>Anystina</taxon>
        <taxon>Parasitengona</taxon>
        <taxon>Trombidioidea</taxon>
        <taxon>Trombidiidae</taxon>
        <taxon>Dinothrombium</taxon>
    </lineage>
</organism>
<evidence type="ECO:0000256" key="1">
    <source>
        <dbReference type="SAM" id="Phobius"/>
    </source>
</evidence>
<evidence type="ECO:0000313" key="6">
    <source>
        <dbReference type="Proteomes" id="UP000285301"/>
    </source>
</evidence>
<protein>
    <submittedName>
        <fullName evidence="3">Uncharacterized protein</fullName>
    </submittedName>
</protein>
<keyword evidence="1" id="KW-1133">Transmembrane helix</keyword>
<proteinExistence type="predicted"/>
<dbReference type="EMBL" id="NCKU01003436">
    <property type="protein sequence ID" value="RWS07515.1"/>
    <property type="molecule type" value="Genomic_DNA"/>
</dbReference>
<reference evidence="3" key="2">
    <citation type="submission" date="2018-11" db="EMBL/GenBank/DDBJ databases">
        <title>Trombidioid mite genomics.</title>
        <authorList>
            <person name="Dong X."/>
        </authorList>
    </citation>
    <scope>NUCLEOTIDE SEQUENCE</scope>
    <source>
        <strain evidence="3">UoL-WK</strain>
    </source>
</reference>
<evidence type="ECO:0000313" key="3">
    <source>
        <dbReference type="EMBL" id="RWS05706.1"/>
    </source>
</evidence>
<dbReference type="Gene3D" id="3.90.550.20">
    <property type="match status" value="1"/>
</dbReference>
<keyword evidence="6" id="KW-1185">Reference proteome</keyword>
<dbReference type="InterPro" id="IPR029044">
    <property type="entry name" value="Nucleotide-diphossugar_trans"/>
</dbReference>
<reference evidence="3 6" key="1">
    <citation type="journal article" date="2018" name="Gigascience">
        <title>Genomes of trombidid mites reveal novel predicted allergens and laterally-transferred genes associated with secondary metabolism.</title>
        <authorList>
            <person name="Dong X."/>
            <person name="Chaisiri K."/>
            <person name="Xia D."/>
            <person name="Armstrong S.D."/>
            <person name="Fang Y."/>
            <person name="Donnelly M.J."/>
            <person name="Kadowaki T."/>
            <person name="McGarry J.W."/>
            <person name="Darby A.C."/>
            <person name="Makepeace B.L."/>
        </authorList>
    </citation>
    <scope>NUCLEOTIDE SEQUENCE [LARGE SCALE GENOMIC DNA]</scope>
    <source>
        <strain evidence="3">UoL-WK</strain>
    </source>
</reference>
<dbReference type="STRING" id="1965070.A0A443QRR8"/>
<dbReference type="EMBL" id="NCKU01004058">
    <property type="protein sequence ID" value="RWS06511.1"/>
    <property type="molecule type" value="Genomic_DNA"/>
</dbReference>
<dbReference type="EMBL" id="NCKU01004681">
    <property type="protein sequence ID" value="RWS05593.1"/>
    <property type="molecule type" value="Genomic_DNA"/>
</dbReference>
<name>A0A443QRR8_9ACAR</name>
<dbReference type="OrthoDB" id="409543at2759"/>
<dbReference type="InterPro" id="IPR007577">
    <property type="entry name" value="GlycoTrfase_DXD_sugar-bd_CS"/>
</dbReference>
<comment type="caution">
    <text evidence="3">The sequence shown here is derived from an EMBL/GenBank/DDBJ whole genome shotgun (WGS) entry which is preliminary data.</text>
</comment>
<dbReference type="Pfam" id="PF04488">
    <property type="entry name" value="Gly_transf_sug"/>
    <property type="match status" value="1"/>
</dbReference>
<accession>A0A443QRR8</accession>
<dbReference type="EMBL" id="NCKU01004604">
    <property type="protein sequence ID" value="RWS05706.1"/>
    <property type="molecule type" value="Genomic_DNA"/>
</dbReference>